<organism evidence="1 2">
    <name type="scientific">Nephila pilipes</name>
    <name type="common">Giant wood spider</name>
    <name type="synonym">Nephila maculata</name>
    <dbReference type="NCBI Taxonomy" id="299642"/>
    <lineage>
        <taxon>Eukaryota</taxon>
        <taxon>Metazoa</taxon>
        <taxon>Ecdysozoa</taxon>
        <taxon>Arthropoda</taxon>
        <taxon>Chelicerata</taxon>
        <taxon>Arachnida</taxon>
        <taxon>Araneae</taxon>
        <taxon>Araneomorphae</taxon>
        <taxon>Entelegynae</taxon>
        <taxon>Araneoidea</taxon>
        <taxon>Nephilidae</taxon>
        <taxon>Nephila</taxon>
    </lineage>
</organism>
<evidence type="ECO:0000313" key="1">
    <source>
        <dbReference type="EMBL" id="GFT55947.1"/>
    </source>
</evidence>
<accession>A0A8X6P7S2</accession>
<reference evidence="1" key="1">
    <citation type="submission" date="2020-08" db="EMBL/GenBank/DDBJ databases">
        <title>Multicomponent nature underlies the extraordinary mechanical properties of spider dragline silk.</title>
        <authorList>
            <person name="Kono N."/>
            <person name="Nakamura H."/>
            <person name="Mori M."/>
            <person name="Yoshida Y."/>
            <person name="Ohtoshi R."/>
            <person name="Malay A.D."/>
            <person name="Moran D.A.P."/>
            <person name="Tomita M."/>
            <person name="Numata K."/>
            <person name="Arakawa K."/>
        </authorList>
    </citation>
    <scope>NUCLEOTIDE SEQUENCE</scope>
</reference>
<evidence type="ECO:0000313" key="2">
    <source>
        <dbReference type="Proteomes" id="UP000887013"/>
    </source>
</evidence>
<dbReference type="EMBL" id="BMAW01113181">
    <property type="protein sequence ID" value="GFT55947.1"/>
    <property type="molecule type" value="Genomic_DNA"/>
</dbReference>
<name>A0A8X6P7S2_NEPPI</name>
<protein>
    <submittedName>
        <fullName evidence="1">Uncharacterized protein</fullName>
    </submittedName>
</protein>
<dbReference type="OrthoDB" id="8300451at2759"/>
<sequence>QDSCFISKTPYQIFDFIPENSRVEIAVGGDASCPRGLMDKASDFESEDCRFESCRGRDQSRWVKSIP</sequence>
<gene>
    <name evidence="1" type="ORF">NPIL_491201</name>
</gene>
<dbReference type="Proteomes" id="UP000887013">
    <property type="component" value="Unassembled WGS sequence"/>
</dbReference>
<feature type="non-terminal residue" evidence="1">
    <location>
        <position position="1"/>
    </location>
</feature>
<proteinExistence type="predicted"/>
<dbReference type="AlphaFoldDB" id="A0A8X6P7S2"/>
<keyword evidence="2" id="KW-1185">Reference proteome</keyword>
<comment type="caution">
    <text evidence="1">The sequence shown here is derived from an EMBL/GenBank/DDBJ whole genome shotgun (WGS) entry which is preliminary data.</text>
</comment>